<evidence type="ECO:0000256" key="2">
    <source>
        <dbReference type="ARBA" id="ARBA00012720"/>
    </source>
</evidence>
<dbReference type="Pfam" id="PF01149">
    <property type="entry name" value="Fapy_DNA_glyco"/>
    <property type="match status" value="1"/>
</dbReference>
<dbReference type="SUPFAM" id="SSF81624">
    <property type="entry name" value="N-terminal domain of MutM-like DNA repair proteins"/>
    <property type="match status" value="1"/>
</dbReference>
<evidence type="ECO:0000256" key="12">
    <source>
        <dbReference type="ARBA" id="ARBA00023295"/>
    </source>
</evidence>
<dbReference type="Gene3D" id="1.10.8.50">
    <property type="match status" value="1"/>
</dbReference>
<keyword evidence="5 13" id="KW-0863">Zinc-finger</keyword>
<keyword evidence="11" id="KW-0511">Multifunctional enzyme</keyword>
<evidence type="ECO:0000256" key="5">
    <source>
        <dbReference type="ARBA" id="ARBA00022771"/>
    </source>
</evidence>
<evidence type="ECO:0000256" key="6">
    <source>
        <dbReference type="ARBA" id="ARBA00022801"/>
    </source>
</evidence>
<accession>A0ABS7S6I8</accession>
<keyword evidence="4" id="KW-0227">DNA damage</keyword>
<comment type="similarity">
    <text evidence="1">Belongs to the FPG family.</text>
</comment>
<dbReference type="InterPro" id="IPR044090">
    <property type="entry name" value="Nei2_N"/>
</dbReference>
<dbReference type="InterPro" id="IPR035937">
    <property type="entry name" value="FPG_N"/>
</dbReference>
<dbReference type="PROSITE" id="PS51066">
    <property type="entry name" value="ZF_FPG_2"/>
    <property type="match status" value="1"/>
</dbReference>
<dbReference type="EC" id="4.2.99.18" evidence="2"/>
<feature type="domain" description="FPG-type" evidence="15">
    <location>
        <begin position="222"/>
        <end position="260"/>
    </location>
</feature>
<evidence type="ECO:0000259" key="15">
    <source>
        <dbReference type="PROSITE" id="PS51066"/>
    </source>
</evidence>
<dbReference type="CDD" id="cd08971">
    <property type="entry name" value="AcNei2_N"/>
    <property type="match status" value="1"/>
</dbReference>
<dbReference type="RefSeq" id="WP_223404298.1">
    <property type="nucleotide sequence ID" value="NZ_JAGSHT010000007.1"/>
</dbReference>
<evidence type="ECO:0000313" key="18">
    <source>
        <dbReference type="Proteomes" id="UP000826651"/>
    </source>
</evidence>
<dbReference type="SMART" id="SM00898">
    <property type="entry name" value="Fapy_DNA_glyco"/>
    <property type="match status" value="1"/>
</dbReference>
<keyword evidence="12" id="KW-0326">Glycosidase</keyword>
<dbReference type="PANTHER" id="PTHR42697:SF1">
    <property type="entry name" value="ENDONUCLEASE 8"/>
    <property type="match status" value="1"/>
</dbReference>
<evidence type="ECO:0000259" key="16">
    <source>
        <dbReference type="PROSITE" id="PS51068"/>
    </source>
</evidence>
<dbReference type="Proteomes" id="UP000826651">
    <property type="component" value="Unassembled WGS sequence"/>
</dbReference>
<keyword evidence="8" id="KW-0238">DNA-binding</keyword>
<organism evidence="17 18">
    <name type="scientific">Occultella gossypii</name>
    <dbReference type="NCBI Taxonomy" id="2800820"/>
    <lineage>
        <taxon>Bacteria</taxon>
        <taxon>Bacillati</taxon>
        <taxon>Actinomycetota</taxon>
        <taxon>Actinomycetes</taxon>
        <taxon>Micrococcales</taxon>
        <taxon>Ruaniaceae</taxon>
        <taxon>Occultella</taxon>
    </lineage>
</organism>
<keyword evidence="10" id="KW-0456">Lyase</keyword>
<keyword evidence="18" id="KW-1185">Reference proteome</keyword>
<evidence type="ECO:0000256" key="13">
    <source>
        <dbReference type="PROSITE-ProRule" id="PRU00391"/>
    </source>
</evidence>
<evidence type="ECO:0000313" key="17">
    <source>
        <dbReference type="EMBL" id="MBZ2195907.1"/>
    </source>
</evidence>
<sequence>MPEGDVLLRVARRLSLALGERPLVRGELRWPSLAGHDLTGLRSVGTVSYGKHLLTRLDDGRTLHTHLRMDGSWQVRHTADPPEPLRRPNVRAVLGTDQWTCVGLQLGMMDLVRTRDESSLLRQLGPDLMADEPDFERAVINLRAAPERPIGEALLDQSVAAGIGTIYLAETLWAHRVNPWRAVSGVNRPRELFETAHRLMRRSADGPSLTATGDTRAGHTTHVHGREGRGCRRCRTLIVVAPIGVEPMTRPAYYCPTCQPD</sequence>
<gene>
    <name evidence="17" type="ORF">KCQ71_07070</name>
</gene>
<dbReference type="Pfam" id="PF06831">
    <property type="entry name" value="H2TH"/>
    <property type="match status" value="1"/>
</dbReference>
<dbReference type="EMBL" id="JAGSHT010000007">
    <property type="protein sequence ID" value="MBZ2195907.1"/>
    <property type="molecule type" value="Genomic_DNA"/>
</dbReference>
<evidence type="ECO:0000256" key="14">
    <source>
        <dbReference type="SAM" id="MobiDB-lite"/>
    </source>
</evidence>
<keyword evidence="7" id="KW-0862">Zinc</keyword>
<evidence type="ECO:0000256" key="4">
    <source>
        <dbReference type="ARBA" id="ARBA00022763"/>
    </source>
</evidence>
<evidence type="ECO:0000256" key="7">
    <source>
        <dbReference type="ARBA" id="ARBA00022833"/>
    </source>
</evidence>
<keyword evidence="9" id="KW-0234">DNA repair</keyword>
<dbReference type="SMART" id="SM01232">
    <property type="entry name" value="H2TH"/>
    <property type="match status" value="1"/>
</dbReference>
<comment type="caution">
    <text evidence="17">The sequence shown here is derived from an EMBL/GenBank/DDBJ whole genome shotgun (WGS) entry which is preliminary data.</text>
</comment>
<dbReference type="InterPro" id="IPR015886">
    <property type="entry name" value="H2TH_FPG"/>
</dbReference>
<dbReference type="SUPFAM" id="SSF46946">
    <property type="entry name" value="S13-like H2TH domain"/>
    <property type="match status" value="1"/>
</dbReference>
<keyword evidence="6" id="KW-0378">Hydrolase</keyword>
<proteinExistence type="inferred from homology"/>
<evidence type="ECO:0000256" key="1">
    <source>
        <dbReference type="ARBA" id="ARBA00009409"/>
    </source>
</evidence>
<dbReference type="PANTHER" id="PTHR42697">
    <property type="entry name" value="ENDONUCLEASE 8"/>
    <property type="match status" value="1"/>
</dbReference>
<dbReference type="PROSITE" id="PS51068">
    <property type="entry name" value="FPG_CAT"/>
    <property type="match status" value="1"/>
</dbReference>
<feature type="region of interest" description="Disordered" evidence="14">
    <location>
        <begin position="204"/>
        <end position="226"/>
    </location>
</feature>
<keyword evidence="3" id="KW-0479">Metal-binding</keyword>
<dbReference type="InterPro" id="IPR000214">
    <property type="entry name" value="Znf_DNA_glyclase/AP_lyase"/>
</dbReference>
<dbReference type="InterPro" id="IPR012319">
    <property type="entry name" value="FPG_cat"/>
</dbReference>
<dbReference type="SUPFAM" id="SSF57716">
    <property type="entry name" value="Glucocorticoid receptor-like (DNA-binding domain)"/>
    <property type="match status" value="1"/>
</dbReference>
<evidence type="ECO:0000256" key="11">
    <source>
        <dbReference type="ARBA" id="ARBA00023268"/>
    </source>
</evidence>
<name>A0ABS7S6I8_9MICO</name>
<dbReference type="Gene3D" id="3.20.190.10">
    <property type="entry name" value="MutM-like, N-terminal"/>
    <property type="match status" value="1"/>
</dbReference>
<evidence type="ECO:0000256" key="9">
    <source>
        <dbReference type="ARBA" id="ARBA00023204"/>
    </source>
</evidence>
<dbReference type="InterPro" id="IPR010979">
    <property type="entry name" value="Ribosomal_uS13-like_H2TH"/>
</dbReference>
<evidence type="ECO:0000256" key="3">
    <source>
        <dbReference type="ARBA" id="ARBA00022723"/>
    </source>
</evidence>
<evidence type="ECO:0000256" key="8">
    <source>
        <dbReference type="ARBA" id="ARBA00023125"/>
    </source>
</evidence>
<protein>
    <recommendedName>
        <fullName evidence="2">DNA-(apurinic or apyrimidinic site) lyase</fullName>
        <ecNumber evidence="2">4.2.99.18</ecNumber>
    </recommendedName>
</protein>
<evidence type="ECO:0000256" key="10">
    <source>
        <dbReference type="ARBA" id="ARBA00023239"/>
    </source>
</evidence>
<feature type="domain" description="Formamidopyrimidine-DNA glycosylase catalytic" evidence="16">
    <location>
        <begin position="2"/>
        <end position="94"/>
    </location>
</feature>
<reference evidence="17 18" key="1">
    <citation type="submission" date="2021-04" db="EMBL/GenBank/DDBJ databases">
        <title>Ruania sp. nov., isolated from sandy soil of mangrove forest.</title>
        <authorList>
            <person name="Ge X."/>
            <person name="Huang R."/>
            <person name="Liu W."/>
        </authorList>
    </citation>
    <scope>NUCLEOTIDE SEQUENCE [LARGE SCALE GENOMIC DNA]</scope>
    <source>
        <strain evidence="17 18">N2-46</strain>
    </source>
</reference>